<dbReference type="CDD" id="cd05250">
    <property type="entry name" value="CC3_like_SDR_a"/>
    <property type="match status" value="1"/>
</dbReference>
<dbReference type="PANTHER" id="PTHR14097:SF7">
    <property type="entry name" value="OXIDOREDUCTASE HTATIP2"/>
    <property type="match status" value="1"/>
</dbReference>
<keyword evidence="2" id="KW-1185">Reference proteome</keyword>
<proteinExistence type="predicted"/>
<dbReference type="STRING" id="662367.SAMN05216167_106243"/>
<sequence length="216" mass="24099">MITPTHKTALVLGASGLIGNLLTHRLVDSPIYSNVKVLVRKSLSWQHPRLQEVQFDFDHPNGLLAQADDIFCCLGTTIKKAGSRENFRKVDYQYPMDIARLGLTNGAQQFAIVTAMGANPASSIFYNRVKGEVERDLAALNYPTLLIFRPSLLFGDRSENRFTERIASGVMRLFSPLIPAKYKGIDADKVANAILLTMQQELTGKHVFESDVLQEF</sequence>
<gene>
    <name evidence="1" type="ORF">SAMN05216167_106243</name>
</gene>
<evidence type="ECO:0008006" key="3">
    <source>
        <dbReference type="Google" id="ProtNLM"/>
    </source>
</evidence>
<dbReference type="RefSeq" id="WP_093828515.1">
    <property type="nucleotide sequence ID" value="NZ_FOLQ01000006.1"/>
</dbReference>
<accession>A0A1I1UEE1</accession>
<dbReference type="SUPFAM" id="SSF51735">
    <property type="entry name" value="NAD(P)-binding Rossmann-fold domains"/>
    <property type="match status" value="1"/>
</dbReference>
<dbReference type="AlphaFoldDB" id="A0A1I1UEE1"/>
<evidence type="ECO:0000313" key="1">
    <source>
        <dbReference type="EMBL" id="SFD69222.1"/>
    </source>
</evidence>
<dbReference type="Proteomes" id="UP000198598">
    <property type="component" value="Unassembled WGS sequence"/>
</dbReference>
<name>A0A1I1UEE1_9BACT</name>
<reference evidence="1 2" key="1">
    <citation type="submission" date="2016-10" db="EMBL/GenBank/DDBJ databases">
        <authorList>
            <person name="de Groot N.N."/>
        </authorList>
    </citation>
    <scope>NUCLEOTIDE SEQUENCE [LARGE SCALE GENOMIC DNA]</scope>
    <source>
        <strain evidence="1 2">DSM 26130</strain>
    </source>
</reference>
<protein>
    <recommendedName>
        <fullName evidence="3">Oxidoreductase</fullName>
    </recommendedName>
</protein>
<dbReference type="Gene3D" id="3.40.50.720">
    <property type="entry name" value="NAD(P)-binding Rossmann-like Domain"/>
    <property type="match status" value="1"/>
</dbReference>
<organism evidence="1 2">
    <name type="scientific">Spirosoma endophyticum</name>
    <dbReference type="NCBI Taxonomy" id="662367"/>
    <lineage>
        <taxon>Bacteria</taxon>
        <taxon>Pseudomonadati</taxon>
        <taxon>Bacteroidota</taxon>
        <taxon>Cytophagia</taxon>
        <taxon>Cytophagales</taxon>
        <taxon>Cytophagaceae</taxon>
        <taxon>Spirosoma</taxon>
    </lineage>
</organism>
<dbReference type="OrthoDB" id="9798632at2"/>
<dbReference type="InterPro" id="IPR036291">
    <property type="entry name" value="NAD(P)-bd_dom_sf"/>
</dbReference>
<dbReference type="EMBL" id="FOLQ01000006">
    <property type="protein sequence ID" value="SFD69222.1"/>
    <property type="molecule type" value="Genomic_DNA"/>
</dbReference>
<dbReference type="PANTHER" id="PTHR14097">
    <property type="entry name" value="OXIDOREDUCTASE HTATIP2"/>
    <property type="match status" value="1"/>
</dbReference>
<evidence type="ECO:0000313" key="2">
    <source>
        <dbReference type="Proteomes" id="UP000198598"/>
    </source>
</evidence>